<dbReference type="EMBL" id="JHEG04000001">
    <property type="protein sequence ID" value="KAF3889583.1"/>
    <property type="molecule type" value="Genomic_DNA"/>
</dbReference>
<dbReference type="Pfam" id="PF13417">
    <property type="entry name" value="GST_N_3"/>
    <property type="match status" value="1"/>
</dbReference>
<dbReference type="Proteomes" id="UP000029738">
    <property type="component" value="Unassembled WGS sequence"/>
</dbReference>
<evidence type="ECO:0000259" key="2">
    <source>
        <dbReference type="PROSITE" id="PS50404"/>
    </source>
</evidence>
<dbReference type="GO" id="GO:0004364">
    <property type="term" value="F:glutathione transferase activity"/>
    <property type="evidence" value="ECO:0007669"/>
    <property type="project" value="TreeGrafter"/>
</dbReference>
<proteinExistence type="inferred from homology"/>
<dbReference type="PROSITE" id="PS50405">
    <property type="entry name" value="GST_CTER"/>
    <property type="match status" value="1"/>
</dbReference>
<dbReference type="CDD" id="cd03191">
    <property type="entry name" value="GST_C_Zeta"/>
    <property type="match status" value="1"/>
</dbReference>
<feature type="domain" description="GST C-terminal" evidence="3">
    <location>
        <begin position="88"/>
        <end position="214"/>
    </location>
</feature>
<organism evidence="5">
    <name type="scientific">Tolypothrix bouteillei VB521301</name>
    <dbReference type="NCBI Taxonomy" id="1479485"/>
    <lineage>
        <taxon>Bacteria</taxon>
        <taxon>Bacillati</taxon>
        <taxon>Cyanobacteriota</taxon>
        <taxon>Cyanophyceae</taxon>
        <taxon>Nostocales</taxon>
        <taxon>Tolypothrichaceae</taxon>
        <taxon>Tolypothrix</taxon>
    </lineage>
</organism>
<evidence type="ECO:0000313" key="6">
    <source>
        <dbReference type="Proteomes" id="UP000029738"/>
    </source>
</evidence>
<dbReference type="InterPro" id="IPR034330">
    <property type="entry name" value="GST_Zeta_C"/>
</dbReference>
<dbReference type="NCBIfam" id="TIGR01262">
    <property type="entry name" value="maiA"/>
    <property type="match status" value="1"/>
</dbReference>
<keyword evidence="6" id="KW-1185">Reference proteome</keyword>
<dbReference type="GO" id="GO:0016034">
    <property type="term" value="F:maleylacetoacetate isomerase activity"/>
    <property type="evidence" value="ECO:0007669"/>
    <property type="project" value="UniProtKB-EC"/>
</dbReference>
<dbReference type="SUPFAM" id="SSF52833">
    <property type="entry name" value="Thioredoxin-like"/>
    <property type="match status" value="1"/>
</dbReference>
<dbReference type="EMBL" id="JHEG02000059">
    <property type="protein sequence ID" value="KIE07013.1"/>
    <property type="molecule type" value="Genomic_DNA"/>
</dbReference>
<dbReference type="InterPro" id="IPR005955">
    <property type="entry name" value="GST_Zeta"/>
</dbReference>
<dbReference type="PANTHER" id="PTHR42673">
    <property type="entry name" value="MALEYLACETOACETATE ISOMERASE"/>
    <property type="match status" value="1"/>
</dbReference>
<dbReference type="InterPro" id="IPR036282">
    <property type="entry name" value="Glutathione-S-Trfase_C_sf"/>
</dbReference>
<gene>
    <name evidence="4" type="primary">maiA</name>
    <name evidence="5" type="ORF">DA73_0238035</name>
    <name evidence="4" type="ORF">DA73_0400032015</name>
</gene>
<dbReference type="AlphaFoldDB" id="A0A0C1QT31"/>
<evidence type="ECO:0000259" key="3">
    <source>
        <dbReference type="PROSITE" id="PS50405"/>
    </source>
</evidence>
<dbReference type="FunFam" id="1.20.1050.10:FF:000017">
    <property type="entry name" value="Maleylacetoacetate isomerase"/>
    <property type="match status" value="1"/>
</dbReference>
<evidence type="ECO:0000313" key="5">
    <source>
        <dbReference type="EMBL" id="KIE07013.1"/>
    </source>
</evidence>
<dbReference type="STRING" id="1479485.DA73_0238035"/>
<reference evidence="4" key="2">
    <citation type="submission" date="2019-11" db="EMBL/GenBank/DDBJ databases">
        <title>Improved Assembly of Tolypothrix boutellei genome.</title>
        <authorList>
            <person name="Sarangi A.N."/>
            <person name="Mukherjee M."/>
            <person name="Ghosh S."/>
            <person name="Singh D."/>
            <person name="Das A."/>
            <person name="Kant S."/>
            <person name="Prusty A."/>
            <person name="Tripathy S."/>
        </authorList>
    </citation>
    <scope>NUCLEOTIDE SEQUENCE</scope>
    <source>
        <strain evidence="4">VB521301</strain>
    </source>
</reference>
<dbReference type="PROSITE" id="PS50404">
    <property type="entry name" value="GST_NTER"/>
    <property type="match status" value="1"/>
</dbReference>
<dbReference type="Gene3D" id="3.40.30.10">
    <property type="entry name" value="Glutaredoxin"/>
    <property type="match status" value="1"/>
</dbReference>
<dbReference type="InterPro" id="IPR004045">
    <property type="entry name" value="Glutathione_S-Trfase_N"/>
</dbReference>
<comment type="caution">
    <text evidence="5">The sequence shown here is derived from an EMBL/GenBank/DDBJ whole genome shotgun (WGS) entry which is preliminary data.</text>
</comment>
<name>A0A0C1QT31_9CYAN</name>
<dbReference type="GO" id="GO:0006559">
    <property type="term" value="P:L-phenylalanine catabolic process"/>
    <property type="evidence" value="ECO:0007669"/>
    <property type="project" value="TreeGrafter"/>
</dbReference>
<dbReference type="InterPro" id="IPR040079">
    <property type="entry name" value="Glutathione_S-Trfase"/>
</dbReference>
<dbReference type="Pfam" id="PF13410">
    <property type="entry name" value="GST_C_2"/>
    <property type="match status" value="1"/>
</dbReference>
<evidence type="ECO:0000256" key="1">
    <source>
        <dbReference type="ARBA" id="ARBA00010007"/>
    </source>
</evidence>
<dbReference type="InterPro" id="IPR036249">
    <property type="entry name" value="Thioredoxin-like_sf"/>
</dbReference>
<dbReference type="InterPro" id="IPR010987">
    <property type="entry name" value="Glutathione-S-Trfase_C-like"/>
</dbReference>
<dbReference type="GO" id="GO:0005737">
    <property type="term" value="C:cytoplasm"/>
    <property type="evidence" value="ECO:0007669"/>
    <property type="project" value="InterPro"/>
</dbReference>
<dbReference type="RefSeq" id="WP_038074263.1">
    <property type="nucleotide sequence ID" value="NZ_JHEG04000001.1"/>
</dbReference>
<accession>A0A0C1QT31</accession>
<dbReference type="PANTHER" id="PTHR42673:SF21">
    <property type="entry name" value="GLUTATHIONE S-TRANSFERASE YFCF"/>
    <property type="match status" value="1"/>
</dbReference>
<protein>
    <submittedName>
        <fullName evidence="5">Maleylacetoacetate isomerase</fullName>
        <ecNumber evidence="4">5.2.1.2</ecNumber>
    </submittedName>
</protein>
<reference evidence="5" key="1">
    <citation type="journal article" date="2015" name="Genome Announc.">
        <title>Draft Genome Sequence of Tolypothrix boutellei Strain VB521301.</title>
        <authorList>
            <person name="Chandrababunaidu M.M."/>
            <person name="Singh D."/>
            <person name="Sen D."/>
            <person name="Bhan S."/>
            <person name="Das S."/>
            <person name="Gupta A."/>
            <person name="Adhikary S.P."/>
            <person name="Tripathy S."/>
        </authorList>
    </citation>
    <scope>NUCLEOTIDE SEQUENCE</scope>
    <source>
        <strain evidence="5">VB521301</strain>
    </source>
</reference>
<feature type="domain" description="GST N-terminal" evidence="2">
    <location>
        <begin position="1"/>
        <end position="83"/>
    </location>
</feature>
<keyword evidence="5" id="KW-0413">Isomerase</keyword>
<dbReference type="SFLD" id="SFLDS00019">
    <property type="entry name" value="Glutathione_Transferase_(cytos"/>
    <property type="match status" value="1"/>
</dbReference>
<evidence type="ECO:0000313" key="4">
    <source>
        <dbReference type="EMBL" id="KAF3889583.1"/>
    </source>
</evidence>
<comment type="similarity">
    <text evidence="1">Belongs to the GST superfamily. Zeta family.</text>
</comment>
<dbReference type="SFLD" id="SFLDG00358">
    <property type="entry name" value="Main_(cytGST)"/>
    <property type="match status" value="1"/>
</dbReference>
<sequence length="223" mass="26099">MLELYSYYRSTASYRVRIALELKKIPYLYKSVSELRKGKPEFTIKYQKINPQKLVPTLIDGEAVITQSLAIVEYLEECYPQPALLPSDIFARAYTRQIALLIACDIHPLNIMRVRKYLTEPIGLNQAEKMNWYHHWLGEGLNALENILDNSRFCSNFCYGDTPTIADVFLVPQVYNAERFKYPLEPYPHIRRIYEICMTHPAFIAAQPHLQPDIVEYNPEDEY</sequence>
<dbReference type="SUPFAM" id="SSF47616">
    <property type="entry name" value="GST C-terminal domain-like"/>
    <property type="match status" value="1"/>
</dbReference>
<dbReference type="GO" id="GO:0006749">
    <property type="term" value="P:glutathione metabolic process"/>
    <property type="evidence" value="ECO:0007669"/>
    <property type="project" value="TreeGrafter"/>
</dbReference>
<dbReference type="OrthoDB" id="509852at2"/>
<dbReference type="EC" id="5.2.1.2" evidence="4"/>
<dbReference type="Gene3D" id="1.20.1050.10">
    <property type="match status" value="1"/>
</dbReference>